<dbReference type="GO" id="GO:0005524">
    <property type="term" value="F:ATP binding"/>
    <property type="evidence" value="ECO:0007669"/>
    <property type="project" value="InterPro"/>
</dbReference>
<dbReference type="Gene3D" id="3.40.50.300">
    <property type="entry name" value="P-loop containing nucleotide triphosphate hydrolases"/>
    <property type="match status" value="1"/>
</dbReference>
<organism evidence="2 3">
    <name type="scientific">Galdieria partita</name>
    <dbReference type="NCBI Taxonomy" id="83374"/>
    <lineage>
        <taxon>Eukaryota</taxon>
        <taxon>Rhodophyta</taxon>
        <taxon>Bangiophyceae</taxon>
        <taxon>Galdieriales</taxon>
        <taxon>Galdieriaceae</taxon>
        <taxon>Galdieria</taxon>
    </lineage>
</organism>
<dbReference type="GO" id="GO:0016887">
    <property type="term" value="F:ATP hydrolysis activity"/>
    <property type="evidence" value="ECO:0007669"/>
    <property type="project" value="InterPro"/>
</dbReference>
<reference evidence="2" key="2">
    <citation type="submission" date="2022-01" db="EMBL/GenBank/DDBJ databases">
        <authorList>
            <person name="Hirooka S."/>
            <person name="Miyagishima S.Y."/>
        </authorList>
    </citation>
    <scope>NUCLEOTIDE SEQUENCE</scope>
    <source>
        <strain evidence="2">NBRC 102759</strain>
    </source>
</reference>
<name>A0A9C7Q1N9_9RHOD</name>
<dbReference type="OrthoDB" id="2195431at2759"/>
<dbReference type="EMBL" id="BQMJ01000048">
    <property type="protein sequence ID" value="GJQ13907.1"/>
    <property type="molecule type" value="Genomic_DNA"/>
</dbReference>
<sequence length="601" mass="69118">MKRQVKVSNNEKRTLGIHSKLWVDKYRPNRITELLGDATVQRHLLHIFREWRQQVESSSTPIDSEHSSSNWKTSSLWKGDNNTLIVWGPPGVGKSVAIPALLQHVGFQVHYISAAEENCWESLISRIEALRNKSCLFSSQLPPCIILDDVVFAAGQTTHVDKCIKVLVDNAKRGCSSTGSSRNRLWVVVISEDAYSRGLAPLRSLSKIVHFRQSDTKSLVFRSMKVLANERNEAYGHDVSQQERDLLRDLCETAAGDIRWVLNQLQFIYNHFQTASVPFQQFQDFKDLSRCNMIDIMKSIFDCQNKEQLISNRYFYGLSVAEYNSLLDICPAIAMTSVETSDDLKQLTEIFDWQFYVENFSRIPCHETESTVHDFGSVIIKKYAHLVRNVNVLKHFHEKRLEQQRIRTTMSSLQELRTAWMSSFARMDTMQVIAEVYSRLTCLIYHCVKNASKLTEIQQRSEAIRKIAKVCHCYGISVTWESNHLLEEEMETHSSHHKSWSFVPLLPSLFCFEDMSSSQAETQSFLETLSILIGLSENPEREMEHVASQKEIDNSQHFDWDTKTTREDSQSATCVCFRFHEGHSNAILKPVTINMLSCLPT</sequence>
<evidence type="ECO:0000259" key="1">
    <source>
        <dbReference type="SMART" id="SM00382"/>
    </source>
</evidence>
<dbReference type="AlphaFoldDB" id="A0A9C7Q1N9"/>
<dbReference type="InterPro" id="IPR027417">
    <property type="entry name" value="P-loop_NTPase"/>
</dbReference>
<dbReference type="GO" id="GO:0003677">
    <property type="term" value="F:DNA binding"/>
    <property type="evidence" value="ECO:0007669"/>
    <property type="project" value="TreeGrafter"/>
</dbReference>
<protein>
    <recommendedName>
        <fullName evidence="1">AAA+ ATPase domain-containing protein</fullName>
    </recommendedName>
</protein>
<evidence type="ECO:0000313" key="3">
    <source>
        <dbReference type="Proteomes" id="UP001061958"/>
    </source>
</evidence>
<keyword evidence="3" id="KW-1185">Reference proteome</keyword>
<accession>A0A9C7Q1N9</accession>
<dbReference type="Proteomes" id="UP001061958">
    <property type="component" value="Unassembled WGS sequence"/>
</dbReference>
<feature type="domain" description="AAA+ ATPase" evidence="1">
    <location>
        <begin position="80"/>
        <end position="215"/>
    </location>
</feature>
<evidence type="ECO:0000313" key="2">
    <source>
        <dbReference type="EMBL" id="GJQ13907.1"/>
    </source>
</evidence>
<gene>
    <name evidence="2" type="ORF">GpartN1_g5698.t1</name>
</gene>
<dbReference type="InterPro" id="IPR003959">
    <property type="entry name" value="ATPase_AAA_core"/>
</dbReference>
<dbReference type="PANTHER" id="PTHR23389:SF3">
    <property type="entry name" value="CHROMOSOME TRANSMISSION FIDELITY PROTEIN 18 HOMOLOG"/>
    <property type="match status" value="1"/>
</dbReference>
<dbReference type="SUPFAM" id="SSF52540">
    <property type="entry name" value="P-loop containing nucleoside triphosphate hydrolases"/>
    <property type="match status" value="1"/>
</dbReference>
<comment type="caution">
    <text evidence="2">The sequence shown here is derived from an EMBL/GenBank/DDBJ whole genome shotgun (WGS) entry which is preliminary data.</text>
</comment>
<reference evidence="2" key="1">
    <citation type="journal article" date="2022" name="Proc. Natl. Acad. Sci. U.S.A.">
        <title>Life cycle and functional genomics of the unicellular red alga Galdieria for elucidating algal and plant evolution and industrial use.</title>
        <authorList>
            <person name="Hirooka S."/>
            <person name="Itabashi T."/>
            <person name="Ichinose T.M."/>
            <person name="Onuma R."/>
            <person name="Fujiwara T."/>
            <person name="Yamashita S."/>
            <person name="Jong L.W."/>
            <person name="Tomita R."/>
            <person name="Iwane A.H."/>
            <person name="Miyagishima S.Y."/>
        </authorList>
    </citation>
    <scope>NUCLEOTIDE SEQUENCE</scope>
    <source>
        <strain evidence="2">NBRC 102759</strain>
    </source>
</reference>
<proteinExistence type="predicted"/>
<dbReference type="Pfam" id="PF00004">
    <property type="entry name" value="AAA"/>
    <property type="match status" value="1"/>
</dbReference>
<dbReference type="PANTHER" id="PTHR23389">
    <property type="entry name" value="CHROMOSOME TRANSMISSION FIDELITY FACTOR 18"/>
    <property type="match status" value="1"/>
</dbReference>
<dbReference type="GO" id="GO:0005634">
    <property type="term" value="C:nucleus"/>
    <property type="evidence" value="ECO:0007669"/>
    <property type="project" value="TreeGrafter"/>
</dbReference>
<dbReference type="InterPro" id="IPR003593">
    <property type="entry name" value="AAA+_ATPase"/>
</dbReference>
<dbReference type="SMART" id="SM00382">
    <property type="entry name" value="AAA"/>
    <property type="match status" value="1"/>
</dbReference>